<organism evidence="5 6">
    <name type="scientific">Pradoshia eiseniae</name>
    <dbReference type="NCBI Taxonomy" id="2064768"/>
    <lineage>
        <taxon>Bacteria</taxon>
        <taxon>Bacillati</taxon>
        <taxon>Bacillota</taxon>
        <taxon>Bacilli</taxon>
        <taxon>Bacillales</taxon>
        <taxon>Bacillaceae</taxon>
        <taxon>Pradoshia</taxon>
    </lineage>
</organism>
<dbReference type="RefSeq" id="WP_104849095.1">
    <property type="nucleotide sequence ID" value="NZ_PKOZ01000004.1"/>
</dbReference>
<evidence type="ECO:0000256" key="3">
    <source>
        <dbReference type="PIRSR" id="PIRSR620019-2"/>
    </source>
</evidence>
<dbReference type="EMBL" id="PKOZ01000004">
    <property type="protein sequence ID" value="PQD95340.1"/>
    <property type="molecule type" value="Genomic_DNA"/>
</dbReference>
<keyword evidence="2" id="KW-0677">Repeat</keyword>
<dbReference type="AlphaFoldDB" id="A0A2S7N010"/>
<dbReference type="InterPro" id="IPR041561">
    <property type="entry name" value="PglD_N"/>
</dbReference>
<evidence type="ECO:0000256" key="1">
    <source>
        <dbReference type="ARBA" id="ARBA00022679"/>
    </source>
</evidence>
<name>A0A2S7N010_9BACI</name>
<dbReference type="Pfam" id="PF17836">
    <property type="entry name" value="PglD_N"/>
    <property type="match status" value="1"/>
</dbReference>
<feature type="domain" description="PglD N-terminal" evidence="4">
    <location>
        <begin position="4"/>
        <end position="81"/>
    </location>
</feature>
<dbReference type="InterPro" id="IPR050179">
    <property type="entry name" value="Trans_hexapeptide_repeat"/>
</dbReference>
<evidence type="ECO:0000313" key="5">
    <source>
        <dbReference type="EMBL" id="PQD95340.1"/>
    </source>
</evidence>
<keyword evidence="6" id="KW-1185">Reference proteome</keyword>
<dbReference type="SUPFAM" id="SSF51161">
    <property type="entry name" value="Trimeric LpxA-like enzymes"/>
    <property type="match status" value="1"/>
</dbReference>
<dbReference type="InterPro" id="IPR018357">
    <property type="entry name" value="Hexapep_transf_CS"/>
</dbReference>
<keyword evidence="1 5" id="KW-0808">Transferase</keyword>
<dbReference type="OrthoDB" id="9794407at2"/>
<dbReference type="CDD" id="cd03360">
    <property type="entry name" value="LbH_AT_putative"/>
    <property type="match status" value="1"/>
</dbReference>
<feature type="binding site" evidence="3">
    <location>
        <position position="145"/>
    </location>
    <ligand>
        <name>acetyl-CoA</name>
        <dbReference type="ChEBI" id="CHEBI:57288"/>
    </ligand>
</feature>
<dbReference type="Proteomes" id="UP000239663">
    <property type="component" value="Unassembled WGS sequence"/>
</dbReference>
<accession>A0A2S7N010</accession>
<gene>
    <name evidence="5" type="ORF">CYL18_08600</name>
</gene>
<dbReference type="PROSITE" id="PS00101">
    <property type="entry name" value="HEXAPEP_TRANSFERASES"/>
    <property type="match status" value="1"/>
</dbReference>
<dbReference type="InterPro" id="IPR011004">
    <property type="entry name" value="Trimer_LpxA-like_sf"/>
</dbReference>
<dbReference type="InterPro" id="IPR020019">
    <property type="entry name" value="AcTrfase_PglD-like"/>
</dbReference>
<sequence>MNYILVGDGGHSRVIQEMIESAAPSRIAAYLDDRYKKLVKRGDIYYGPISAARSVLRHVYCGKLVITVADNLTRKSVVKRLNLADDCYTSVISTHAIVSPSAEIGAGTVVMPGAIVNAEAKVGKHGIINTASVVEHNCRLSDFAHISSKACLTSGVKVREGVLVGANATVIPDVEIGQWAVVGAGATVTSDVPEFAQALGVPAKVVNQEKGGGFNAYMSF</sequence>
<proteinExistence type="predicted"/>
<evidence type="ECO:0000256" key="2">
    <source>
        <dbReference type="ARBA" id="ARBA00022737"/>
    </source>
</evidence>
<reference evidence="5 6" key="1">
    <citation type="submission" date="2017-12" db="EMBL/GenBank/DDBJ databases">
        <title>Taxonomic description and draft genome of Pradoshia cofamensis Gen. nov., sp. nov., a thermotolerant bacillale isolated from anterior gut of earthworm Eisenia fetida.</title>
        <authorList>
            <person name="Saha T."/>
            <person name="Chakraborty R."/>
        </authorList>
    </citation>
    <scope>NUCLEOTIDE SEQUENCE [LARGE SCALE GENOMIC DNA]</scope>
    <source>
        <strain evidence="5 6">EAG3</strain>
    </source>
</reference>
<dbReference type="PANTHER" id="PTHR43300">
    <property type="entry name" value="ACETYLTRANSFERASE"/>
    <property type="match status" value="1"/>
</dbReference>
<dbReference type="Gene3D" id="2.160.10.10">
    <property type="entry name" value="Hexapeptide repeat proteins"/>
    <property type="match status" value="1"/>
</dbReference>
<evidence type="ECO:0000259" key="4">
    <source>
        <dbReference type="Pfam" id="PF17836"/>
    </source>
</evidence>
<protein>
    <submittedName>
        <fullName evidence="5">Acetyltransferase</fullName>
    </submittedName>
</protein>
<dbReference type="GO" id="GO:0016740">
    <property type="term" value="F:transferase activity"/>
    <property type="evidence" value="ECO:0007669"/>
    <property type="project" value="UniProtKB-KW"/>
</dbReference>
<comment type="caution">
    <text evidence="5">The sequence shown here is derived from an EMBL/GenBank/DDBJ whole genome shotgun (WGS) entry which is preliminary data.</text>
</comment>
<dbReference type="NCBIfam" id="TIGR03570">
    <property type="entry name" value="NeuD_NnaD"/>
    <property type="match status" value="1"/>
</dbReference>
<dbReference type="PANTHER" id="PTHR43300:SF7">
    <property type="entry name" value="UDP-N-ACETYLBACILLOSAMINE N-ACETYLTRANSFERASE"/>
    <property type="match status" value="1"/>
</dbReference>
<dbReference type="Pfam" id="PF00132">
    <property type="entry name" value="Hexapep"/>
    <property type="match status" value="1"/>
</dbReference>
<dbReference type="InterPro" id="IPR001451">
    <property type="entry name" value="Hexapep"/>
</dbReference>
<dbReference type="Gene3D" id="3.40.50.20">
    <property type="match status" value="1"/>
</dbReference>
<evidence type="ECO:0000313" key="6">
    <source>
        <dbReference type="Proteomes" id="UP000239663"/>
    </source>
</evidence>